<reference evidence="3 4" key="1">
    <citation type="submission" date="2015-07" db="EMBL/GenBank/DDBJ databases">
        <title>Draft genome sequence of a diazotrophic, plant growth-promoting rhizobacterium of the Pseudomonas syringae complex.</title>
        <authorList>
            <person name="Patten C.L."/>
            <person name="Jeong H."/>
        </authorList>
    </citation>
    <scope>NUCLEOTIDE SEQUENCE [LARGE SCALE GENOMIC DNA]</scope>
    <source>
        <strain evidence="3 4">GR12-2</strain>
    </source>
</reference>
<gene>
    <name evidence="3" type="ORF">AFK24_25910</name>
</gene>
<evidence type="ECO:0000256" key="1">
    <source>
        <dbReference type="ARBA" id="ARBA00023231"/>
    </source>
</evidence>
<accession>A0A1C7Z2X0</accession>
<comment type="similarity">
    <text evidence="2">Belongs to the UPF0437 family.</text>
</comment>
<dbReference type="InterPro" id="IPR029012">
    <property type="entry name" value="Helix_hairpin_bin_sf"/>
</dbReference>
<dbReference type="EMBL" id="LGSI01000068">
    <property type="protein sequence ID" value="OCR22525.1"/>
    <property type="molecule type" value="Genomic_DNA"/>
</dbReference>
<sequence length="70" mass="7957">MSEEELKALQKEVSQKKRIASDWAGQIHDLVEDRLLSAYAELPELAQHTHQACLDWADAKARLDRAGKDQ</sequence>
<proteinExistence type="inferred from homology"/>
<evidence type="ECO:0000256" key="2">
    <source>
        <dbReference type="ARBA" id="ARBA00044954"/>
    </source>
</evidence>
<comment type="caution">
    <text evidence="3">The sequence shown here is derived from an EMBL/GenBank/DDBJ whole genome shotgun (WGS) entry which is preliminary data.</text>
</comment>
<dbReference type="Gene3D" id="1.10.287.660">
    <property type="entry name" value="Helix hairpin bin"/>
    <property type="match status" value="1"/>
</dbReference>
<organism evidence="3 4">
    <name type="scientific">Pseudomonas syringae</name>
    <dbReference type="NCBI Taxonomy" id="317"/>
    <lineage>
        <taxon>Bacteria</taxon>
        <taxon>Pseudomonadati</taxon>
        <taxon>Pseudomonadota</taxon>
        <taxon>Gammaproteobacteria</taxon>
        <taxon>Pseudomonadales</taxon>
        <taxon>Pseudomonadaceae</taxon>
        <taxon>Pseudomonas</taxon>
    </lineage>
</organism>
<evidence type="ECO:0000313" key="3">
    <source>
        <dbReference type="EMBL" id="OCR22525.1"/>
    </source>
</evidence>
<dbReference type="Pfam" id="PF05082">
    <property type="entry name" value="Rop-like"/>
    <property type="match status" value="1"/>
</dbReference>
<dbReference type="PATRIC" id="fig|317.243.peg.487"/>
<name>A0A1C7Z2X0_PSESX</name>
<dbReference type="PIRSF" id="PIRSF037676">
    <property type="entry name" value="DUF683"/>
    <property type="match status" value="1"/>
</dbReference>
<dbReference type="AlphaFoldDB" id="A0A1C7Z2X0"/>
<dbReference type="OrthoDB" id="9181967at2"/>
<dbReference type="InterPro" id="IPR007774">
    <property type="entry name" value="Put_N_fixation"/>
</dbReference>
<dbReference type="RefSeq" id="WP_065835937.1">
    <property type="nucleotide sequence ID" value="NZ_LGSI01000068.1"/>
</dbReference>
<evidence type="ECO:0000313" key="4">
    <source>
        <dbReference type="Proteomes" id="UP000093104"/>
    </source>
</evidence>
<dbReference type="Proteomes" id="UP000093104">
    <property type="component" value="Unassembled WGS sequence"/>
</dbReference>
<evidence type="ECO:0008006" key="5">
    <source>
        <dbReference type="Google" id="ProtNLM"/>
    </source>
</evidence>
<keyword evidence="1" id="KW-0535">Nitrogen fixation</keyword>
<protein>
    <recommendedName>
        <fullName evidence="5">Rop-like protein</fullName>
    </recommendedName>
</protein>